<comment type="caution">
    <text evidence="1">The sequence shown here is derived from an EMBL/GenBank/DDBJ whole genome shotgun (WGS) entry which is preliminary data.</text>
</comment>
<accession>A0A953L7T2</accession>
<dbReference type="RefSeq" id="WP_222580571.1">
    <property type="nucleotide sequence ID" value="NZ_JAHVHU010000011.1"/>
</dbReference>
<dbReference type="Proteomes" id="UP000753961">
    <property type="component" value="Unassembled WGS sequence"/>
</dbReference>
<proteinExistence type="predicted"/>
<dbReference type="AlphaFoldDB" id="A0A953L7T2"/>
<protein>
    <submittedName>
        <fullName evidence="1">Uncharacterized protein</fullName>
    </submittedName>
</protein>
<dbReference type="EMBL" id="JAHVHU010000011">
    <property type="protein sequence ID" value="MBY5959037.1"/>
    <property type="molecule type" value="Genomic_DNA"/>
</dbReference>
<organism evidence="1 2">
    <name type="scientific">Membranihabitans marinus</name>
    <dbReference type="NCBI Taxonomy" id="1227546"/>
    <lineage>
        <taxon>Bacteria</taxon>
        <taxon>Pseudomonadati</taxon>
        <taxon>Bacteroidota</taxon>
        <taxon>Saprospiria</taxon>
        <taxon>Saprospirales</taxon>
        <taxon>Saprospiraceae</taxon>
        <taxon>Membranihabitans</taxon>
    </lineage>
</organism>
<reference evidence="1" key="1">
    <citation type="submission" date="2021-06" db="EMBL/GenBank/DDBJ databases">
        <title>44 bacteria genomes isolated from Dapeng, Shenzhen.</title>
        <authorList>
            <person name="Zheng W."/>
            <person name="Yu S."/>
            <person name="Huang Y."/>
        </authorList>
    </citation>
    <scope>NUCLEOTIDE SEQUENCE</scope>
    <source>
        <strain evidence="1">DP5N28-2</strain>
    </source>
</reference>
<name>A0A953L7T2_9BACT</name>
<sequence>MKKRLDVQSLLEASKKEDLVHFLKNCFAKNKSLTNDFLIHFASTFELDETEFHLITDRIHKMLPGRLASLSHRKANPVKKHLQNLMEQTRDCHSRENFRQAYVIISHVILLLDAYTDIIPEKFGFKKLQKKSYQLLDHIYQESPAPSLKSTMRSFLRKIIQEGKAIPFDEQVNPYLLLLDWEKEIKTATGSFLIDTLNLKIKENPEYRGLWLSQQTQILIDQEKEDDLIELIQNHADDQVIYQTFNRYLPKTALKNNLLSCLKEQYQLQSNRQIKNEIYHILKKRDAQKNGMIDIALQEFFQSGDFAILEDLVQQPIWDESTLVRYLEEYITTKPEIEQFHLYSAYKFLERPDLLKDQLLYEENIFEILPFLGAVYPEYKAEIQNKITHLIEIYLTSHFGRPAINYLNNVLAEINRLGHYDLHDYLIRKIRHNFGHRKHFQKLMKELV</sequence>
<gene>
    <name evidence="1" type="ORF">KUV50_12875</name>
</gene>
<evidence type="ECO:0000313" key="2">
    <source>
        <dbReference type="Proteomes" id="UP000753961"/>
    </source>
</evidence>
<keyword evidence="2" id="KW-1185">Reference proteome</keyword>
<evidence type="ECO:0000313" key="1">
    <source>
        <dbReference type="EMBL" id="MBY5959037.1"/>
    </source>
</evidence>